<keyword evidence="12" id="KW-1185">Reference proteome</keyword>
<dbReference type="EMBL" id="BLTE01000008">
    <property type="protein sequence ID" value="GFK94157.1"/>
    <property type="molecule type" value="Genomic_DNA"/>
</dbReference>
<dbReference type="CDD" id="cd07185">
    <property type="entry name" value="OmpA_C-like"/>
    <property type="match status" value="1"/>
</dbReference>
<reference evidence="11 12" key="1">
    <citation type="submission" date="2020-04" db="EMBL/GenBank/DDBJ databases">
        <authorList>
            <consortium name="Desulfovibrio sp. FSS-1 genome sequencing consortium"/>
            <person name="Shimoshige H."/>
            <person name="Kobayashi H."/>
            <person name="Maekawa T."/>
        </authorList>
    </citation>
    <scope>NUCLEOTIDE SEQUENCE [LARGE SCALE GENOMIC DNA]</scope>
    <source>
        <strain evidence="11 12">SIID29052-01</strain>
    </source>
</reference>
<reference evidence="11 12" key="2">
    <citation type="submission" date="2020-05" db="EMBL/GenBank/DDBJ databases">
        <title>Draft genome sequence of Desulfovibrio sp. strainFSS-1.</title>
        <authorList>
            <person name="Shimoshige H."/>
            <person name="Kobayashi H."/>
            <person name="Maekawa T."/>
        </authorList>
    </citation>
    <scope>NUCLEOTIDE SEQUENCE [LARGE SCALE GENOMIC DNA]</scope>
    <source>
        <strain evidence="11 12">SIID29052-01</strain>
    </source>
</reference>
<dbReference type="PANTHER" id="PTHR30329">
    <property type="entry name" value="STATOR ELEMENT OF FLAGELLAR MOTOR COMPLEX"/>
    <property type="match status" value="1"/>
</dbReference>
<evidence type="ECO:0000256" key="6">
    <source>
        <dbReference type="ARBA" id="ARBA00023136"/>
    </source>
</evidence>
<dbReference type="InterPro" id="IPR050330">
    <property type="entry name" value="Bact_OuterMem_StrucFunc"/>
</dbReference>
<dbReference type="InterPro" id="IPR036737">
    <property type="entry name" value="OmpA-like_sf"/>
</dbReference>
<evidence type="ECO:0000313" key="11">
    <source>
        <dbReference type="EMBL" id="GFK94157.1"/>
    </source>
</evidence>
<dbReference type="RefSeq" id="WP_173083963.1">
    <property type="nucleotide sequence ID" value="NZ_BLTE01000008.1"/>
</dbReference>
<comment type="subcellular location">
    <subcellularLocation>
        <location evidence="1">Cell membrane</location>
        <topology evidence="1">Single-pass membrane protein</topology>
    </subcellularLocation>
</comment>
<keyword evidence="4 9" id="KW-0812">Transmembrane</keyword>
<comment type="caution">
    <text evidence="11">The sequence shown here is derived from an EMBL/GenBank/DDBJ whole genome shotgun (WGS) entry which is preliminary data.</text>
</comment>
<organism evidence="11 12">
    <name type="scientific">Fundidesulfovibrio magnetotacticus</name>
    <dbReference type="NCBI Taxonomy" id="2730080"/>
    <lineage>
        <taxon>Bacteria</taxon>
        <taxon>Pseudomonadati</taxon>
        <taxon>Thermodesulfobacteriota</taxon>
        <taxon>Desulfovibrionia</taxon>
        <taxon>Desulfovibrionales</taxon>
        <taxon>Desulfovibrionaceae</taxon>
        <taxon>Fundidesulfovibrio</taxon>
    </lineage>
</organism>
<keyword evidence="5 9" id="KW-1133">Transmembrane helix</keyword>
<sequence length="252" mass="27781">MKPKSAAPRVFRSRRSLPSHHGGSWKVAYADFVTAMMAFFLLMWILNIVPKDVQKAIETYFKADTKLGKVVEDPNSALTGDPDQVRKELTEDQAARFAIAMRFKKIITDDPFLKQSSGVSSDDSGVLLRINNDVMFKPGSAELAPQADKVIKEVREVLKSFNLNLMVRGHSLPGEQAGGPFPSVWELSGARAGAVVRALLQDRAIAPGRVRAVSLGDTLPLTPAFDAASAAQNRRVEFYFHRPDVSFQRVVN</sequence>
<evidence type="ECO:0000259" key="10">
    <source>
        <dbReference type="PROSITE" id="PS51123"/>
    </source>
</evidence>
<feature type="region of interest" description="Disordered" evidence="8">
    <location>
        <begin position="1"/>
        <end position="22"/>
    </location>
</feature>
<proteinExistence type="inferred from homology"/>
<keyword evidence="3" id="KW-1003">Cell membrane</keyword>
<evidence type="ECO:0000256" key="3">
    <source>
        <dbReference type="ARBA" id="ARBA00022475"/>
    </source>
</evidence>
<evidence type="ECO:0000256" key="4">
    <source>
        <dbReference type="ARBA" id="ARBA00022692"/>
    </source>
</evidence>
<evidence type="ECO:0000256" key="5">
    <source>
        <dbReference type="ARBA" id="ARBA00022989"/>
    </source>
</evidence>
<gene>
    <name evidence="11" type="primary">motB_2</name>
    <name evidence="11" type="ORF">NNJEOMEG_01997</name>
</gene>
<name>A0A6V8LWX2_9BACT</name>
<feature type="transmembrane region" description="Helical" evidence="9">
    <location>
        <begin position="27"/>
        <end position="46"/>
    </location>
</feature>
<evidence type="ECO:0000256" key="2">
    <source>
        <dbReference type="ARBA" id="ARBA00008914"/>
    </source>
</evidence>
<evidence type="ECO:0000256" key="9">
    <source>
        <dbReference type="SAM" id="Phobius"/>
    </source>
</evidence>
<feature type="domain" description="OmpA-like" evidence="10">
    <location>
        <begin position="123"/>
        <end position="244"/>
    </location>
</feature>
<evidence type="ECO:0000256" key="1">
    <source>
        <dbReference type="ARBA" id="ARBA00004162"/>
    </source>
</evidence>
<evidence type="ECO:0000313" key="12">
    <source>
        <dbReference type="Proteomes" id="UP000494245"/>
    </source>
</evidence>
<dbReference type="PROSITE" id="PS51123">
    <property type="entry name" value="OMPA_2"/>
    <property type="match status" value="1"/>
</dbReference>
<dbReference type="InterPro" id="IPR025713">
    <property type="entry name" value="MotB-like_N_dom"/>
</dbReference>
<dbReference type="InterPro" id="IPR006665">
    <property type="entry name" value="OmpA-like"/>
</dbReference>
<dbReference type="AlphaFoldDB" id="A0A6V8LWX2"/>
<dbReference type="PANTHER" id="PTHR30329:SF21">
    <property type="entry name" value="LIPOPROTEIN YIAD-RELATED"/>
    <property type="match status" value="1"/>
</dbReference>
<protein>
    <submittedName>
        <fullName evidence="11">Motility protein B</fullName>
    </submittedName>
</protein>
<evidence type="ECO:0000256" key="8">
    <source>
        <dbReference type="SAM" id="MobiDB-lite"/>
    </source>
</evidence>
<dbReference type="GO" id="GO:0005886">
    <property type="term" value="C:plasma membrane"/>
    <property type="evidence" value="ECO:0007669"/>
    <property type="project" value="UniProtKB-SubCell"/>
</dbReference>
<dbReference type="Pfam" id="PF13677">
    <property type="entry name" value="MotB_plug"/>
    <property type="match status" value="1"/>
</dbReference>
<dbReference type="Proteomes" id="UP000494245">
    <property type="component" value="Unassembled WGS sequence"/>
</dbReference>
<accession>A0A6V8LWX2</accession>
<keyword evidence="6 7" id="KW-0472">Membrane</keyword>
<dbReference type="Gene3D" id="3.30.1330.60">
    <property type="entry name" value="OmpA-like domain"/>
    <property type="match status" value="1"/>
</dbReference>
<dbReference type="Pfam" id="PF00691">
    <property type="entry name" value="OmpA"/>
    <property type="match status" value="1"/>
</dbReference>
<dbReference type="SUPFAM" id="SSF103088">
    <property type="entry name" value="OmpA-like"/>
    <property type="match status" value="1"/>
</dbReference>
<evidence type="ECO:0000256" key="7">
    <source>
        <dbReference type="PROSITE-ProRule" id="PRU00473"/>
    </source>
</evidence>
<comment type="similarity">
    <text evidence="2">Belongs to the MotB family.</text>
</comment>